<dbReference type="EMBL" id="CP096019">
    <property type="protein sequence ID" value="UPM42746.1"/>
    <property type="molecule type" value="Genomic_DNA"/>
</dbReference>
<protein>
    <submittedName>
        <fullName evidence="2">Uncharacterized protein</fullName>
    </submittedName>
</protein>
<dbReference type="GeneID" id="71928862"/>
<gene>
    <name evidence="2" type="ORF">MW046_12405</name>
</gene>
<evidence type="ECO:0000313" key="2">
    <source>
        <dbReference type="EMBL" id="UPM42746.1"/>
    </source>
</evidence>
<evidence type="ECO:0000313" key="3">
    <source>
        <dbReference type="Proteomes" id="UP000831768"/>
    </source>
</evidence>
<accession>A0A8U0A1L2</accession>
<dbReference type="RefSeq" id="WP_247993417.1">
    <property type="nucleotide sequence ID" value="NZ_CP096019.1"/>
</dbReference>
<dbReference type="KEGG" id="haad:MW046_12405"/>
<sequence>MGVNTTGNCVVPFPILQIDWGSSTAIPYLRRSVLDGTVRGQVTVETGVKRSSAGADVPIPRPPLGDDR</sequence>
<name>A0A8U0A1L2_9EURY</name>
<dbReference type="AlphaFoldDB" id="A0A8U0A1L2"/>
<keyword evidence="3" id="KW-1185">Reference proteome</keyword>
<dbReference type="Proteomes" id="UP000831768">
    <property type="component" value="Chromosome"/>
</dbReference>
<proteinExistence type="predicted"/>
<feature type="region of interest" description="Disordered" evidence="1">
    <location>
        <begin position="45"/>
        <end position="68"/>
    </location>
</feature>
<feature type="compositionally biased region" description="Pro residues" evidence="1">
    <location>
        <begin position="59"/>
        <end position="68"/>
    </location>
</feature>
<evidence type="ECO:0000256" key="1">
    <source>
        <dbReference type="SAM" id="MobiDB-lite"/>
    </source>
</evidence>
<organism evidence="2 3">
    <name type="scientific">Halocatena salina</name>
    <dbReference type="NCBI Taxonomy" id="2934340"/>
    <lineage>
        <taxon>Archaea</taxon>
        <taxon>Methanobacteriati</taxon>
        <taxon>Methanobacteriota</taxon>
        <taxon>Stenosarchaea group</taxon>
        <taxon>Halobacteria</taxon>
        <taxon>Halobacteriales</taxon>
        <taxon>Natronomonadaceae</taxon>
        <taxon>Halocatena</taxon>
    </lineage>
</organism>
<reference evidence="2" key="1">
    <citation type="submission" date="2022-04" db="EMBL/GenBank/DDBJ databases">
        <title>Halocatena sp. nov., isolated from a salt lake.</title>
        <authorList>
            <person name="Cui H.-L."/>
        </authorList>
    </citation>
    <scope>NUCLEOTIDE SEQUENCE</scope>
    <source>
        <strain evidence="2">AD-1</strain>
    </source>
</reference>